<feature type="domain" description="AsmA" evidence="3">
    <location>
        <begin position="308"/>
        <end position="533"/>
    </location>
</feature>
<evidence type="ECO:0000313" key="4">
    <source>
        <dbReference type="EMBL" id="TFU03003.1"/>
    </source>
</evidence>
<evidence type="ECO:0000256" key="2">
    <source>
        <dbReference type="SAM" id="Phobius"/>
    </source>
</evidence>
<dbReference type="PANTHER" id="PTHR30441:SF9">
    <property type="entry name" value="ASMA FAMILY PROTEIN YHJG"/>
    <property type="match status" value="1"/>
</dbReference>
<dbReference type="GO" id="GO:0005886">
    <property type="term" value="C:plasma membrane"/>
    <property type="evidence" value="ECO:0007669"/>
    <property type="project" value="TreeGrafter"/>
</dbReference>
<evidence type="ECO:0000259" key="3">
    <source>
        <dbReference type="Pfam" id="PF05170"/>
    </source>
</evidence>
<keyword evidence="2" id="KW-0812">Transmembrane</keyword>
<dbReference type="GO" id="GO:0090313">
    <property type="term" value="P:regulation of protein targeting to membrane"/>
    <property type="evidence" value="ECO:0007669"/>
    <property type="project" value="TreeGrafter"/>
</dbReference>
<gene>
    <name evidence="4" type="ORF">EUV02_07290</name>
</gene>
<accession>A0A4Y9EMF8</accession>
<feature type="domain" description="AsmA" evidence="3">
    <location>
        <begin position="34"/>
        <end position="158"/>
    </location>
</feature>
<dbReference type="EMBL" id="SIHO01000002">
    <property type="protein sequence ID" value="TFU03003.1"/>
    <property type="molecule type" value="Genomic_DNA"/>
</dbReference>
<dbReference type="PANTHER" id="PTHR30441">
    <property type="entry name" value="DUF748 DOMAIN-CONTAINING PROTEIN"/>
    <property type="match status" value="1"/>
</dbReference>
<dbReference type="Proteomes" id="UP000297737">
    <property type="component" value="Unassembled WGS sequence"/>
</dbReference>
<dbReference type="InterPro" id="IPR007844">
    <property type="entry name" value="AsmA"/>
</dbReference>
<proteinExistence type="predicted"/>
<protein>
    <submittedName>
        <fullName evidence="4">AsmA family protein</fullName>
    </submittedName>
</protein>
<reference evidence="4 5" key="1">
    <citation type="submission" date="2019-02" db="EMBL/GenBank/DDBJ databases">
        <title>Polymorphobacter sp. isolated from the lake at the Tibet of China.</title>
        <authorList>
            <person name="Li A."/>
        </authorList>
    </citation>
    <scope>NUCLEOTIDE SEQUENCE [LARGE SCALE GENOMIC DNA]</scope>
    <source>
        <strain evidence="4 5">DJ1R-1</strain>
    </source>
</reference>
<organism evidence="4 5">
    <name type="scientific">Glacieibacterium arshaanense</name>
    <dbReference type="NCBI Taxonomy" id="2511025"/>
    <lineage>
        <taxon>Bacteria</taxon>
        <taxon>Pseudomonadati</taxon>
        <taxon>Pseudomonadota</taxon>
        <taxon>Alphaproteobacteria</taxon>
        <taxon>Sphingomonadales</taxon>
        <taxon>Sphingosinicellaceae</taxon>
        <taxon>Glacieibacterium</taxon>
    </lineage>
</organism>
<feature type="region of interest" description="Disordered" evidence="1">
    <location>
        <begin position="1"/>
        <end position="20"/>
    </location>
</feature>
<comment type="caution">
    <text evidence="4">The sequence shown here is derived from an EMBL/GenBank/DDBJ whole genome shotgun (WGS) entry which is preliminary data.</text>
</comment>
<evidence type="ECO:0000256" key="1">
    <source>
        <dbReference type="SAM" id="MobiDB-lite"/>
    </source>
</evidence>
<keyword evidence="2" id="KW-1133">Transmembrane helix</keyword>
<sequence length="668" mass="70915">MGPEPSACATGSADMDATPTISPRATTRLTPLRILGGVALVLLALCVAAYAYLYVTRGRFLKGPFVRVATEMSGRAVTIDGDFQLYLDPHIRFVAEGLRVANPGWAHDPALVTTRHIDLSMNFWSALFGNRAIRSVIIDGGAFGLERDKRGRNSWSFDSTAPLDIPPIDVATVTGTGVHYRDDLRRIDVKLRLGDIAATDKRIERPLTFTGSGTAMGAPFKVTGALTTPQTTITGGRTGLDLHVTVADTKVDVTGTLPGATRLDGADLRLVAAGRNLQTPFALIGITVPQTRPYRISAALTKSGDEFRFTRIGGKFGDSDIAGKLTIRRPEGRLRIDGALSSKVLDILDIGPWLGYSPERLDAMGGKGAVTVVAGRPRVLPDTPLAIDGLRDYDAHLTYTAARLRTGTAVITGIDADVTLDHSLLRLAPVAFNLAGGRMVFAVLLNARVKPVVTDYDVLIGPLPLGRLLSSFDVVNSGTTATVHGRIKLRGTGDTVRKSLGTATGRVALVFPTGTLWVRNVELAKLDLQNYLFAVFGRKLKHPTEIRCGLIAFTMVNGIGTADPILFDTKRAVFRGTGQINVRDETMALSVQGDSKEFSLFSGQSPIAISGSFVAPRVNPISGKLIGRAAAAVALGVALTPVAAILAFVDLGDGKDTDCAPVLAARHG</sequence>
<evidence type="ECO:0000313" key="5">
    <source>
        <dbReference type="Proteomes" id="UP000297737"/>
    </source>
</evidence>
<dbReference type="InterPro" id="IPR052894">
    <property type="entry name" value="AsmA-related"/>
</dbReference>
<dbReference type="AlphaFoldDB" id="A0A4Y9EMF8"/>
<keyword evidence="5" id="KW-1185">Reference proteome</keyword>
<dbReference type="Pfam" id="PF05170">
    <property type="entry name" value="AsmA"/>
    <property type="match status" value="2"/>
</dbReference>
<keyword evidence="2" id="KW-0472">Membrane</keyword>
<name>A0A4Y9EMF8_9SPHN</name>
<feature type="transmembrane region" description="Helical" evidence="2">
    <location>
        <begin position="34"/>
        <end position="55"/>
    </location>
</feature>
<dbReference type="OrthoDB" id="5749006at2"/>